<organism evidence="2 3">
    <name type="scientific">Paraburkholderia silvatlantica</name>
    <dbReference type="NCBI Taxonomy" id="321895"/>
    <lineage>
        <taxon>Bacteria</taxon>
        <taxon>Pseudomonadati</taxon>
        <taxon>Pseudomonadota</taxon>
        <taxon>Betaproteobacteria</taxon>
        <taxon>Burkholderiales</taxon>
        <taxon>Burkholderiaceae</taxon>
        <taxon>Paraburkholderia</taxon>
    </lineage>
</organism>
<feature type="compositionally biased region" description="Basic residues" evidence="1">
    <location>
        <begin position="111"/>
        <end position="125"/>
    </location>
</feature>
<proteinExistence type="predicted"/>
<protein>
    <submittedName>
        <fullName evidence="2">Uncharacterized protein</fullName>
    </submittedName>
</protein>
<sequence length="198" mass="21825">MFSREVQGNADTIRLRLHLGHGGELGLPTRPTIRYNQKPGNSARDFRTHIPFNQAERQVDSGGDARRRPDVAVYDIDAVALDPGAREARLQQCSVSPVRCCFHAVQQAGLRKQKRSRTHARHPRRPGAQFPGSGDIPRCLHRADITAHENDGVKHAPSDRPGLDRKAGIATNRASGLRNDVKIVRSMAGGCSHLIKSR</sequence>
<dbReference type="Proteomes" id="UP000247772">
    <property type="component" value="Unassembled WGS sequence"/>
</dbReference>
<accession>A0A2V4TR48</accession>
<evidence type="ECO:0000313" key="3">
    <source>
        <dbReference type="Proteomes" id="UP000247772"/>
    </source>
</evidence>
<reference evidence="2 3" key="1">
    <citation type="submission" date="2018-06" db="EMBL/GenBank/DDBJ databases">
        <title>Genomic Encyclopedia of Type Strains, Phase IV (KMG-V): Genome sequencing to study the core and pangenomes of soil and plant-associated prokaryotes.</title>
        <authorList>
            <person name="Whitman W."/>
        </authorList>
    </citation>
    <scope>NUCLEOTIDE SEQUENCE [LARGE SCALE GENOMIC DNA]</scope>
    <source>
        <strain evidence="2 3">SRCL-318</strain>
    </source>
</reference>
<gene>
    <name evidence="2" type="ORF">C7410_14159</name>
</gene>
<feature type="region of interest" description="Disordered" evidence="1">
    <location>
        <begin position="111"/>
        <end position="137"/>
    </location>
</feature>
<evidence type="ECO:0000256" key="1">
    <source>
        <dbReference type="SAM" id="MobiDB-lite"/>
    </source>
</evidence>
<evidence type="ECO:0000313" key="2">
    <source>
        <dbReference type="EMBL" id="PYE14126.1"/>
    </source>
</evidence>
<name>A0A2V4TR48_9BURK</name>
<comment type="caution">
    <text evidence="2">The sequence shown here is derived from an EMBL/GenBank/DDBJ whole genome shotgun (WGS) entry which is preliminary data.</text>
</comment>
<dbReference type="EMBL" id="QJSQ01000041">
    <property type="protein sequence ID" value="PYE14126.1"/>
    <property type="molecule type" value="Genomic_DNA"/>
</dbReference>
<dbReference type="AlphaFoldDB" id="A0A2V4TR48"/>